<evidence type="ECO:0000313" key="2">
    <source>
        <dbReference type="Proteomes" id="UP001432027"/>
    </source>
</evidence>
<feature type="non-terminal residue" evidence="1">
    <location>
        <position position="97"/>
    </location>
</feature>
<organism evidence="1 2">
    <name type="scientific">Pristionchus entomophagus</name>
    <dbReference type="NCBI Taxonomy" id="358040"/>
    <lineage>
        <taxon>Eukaryota</taxon>
        <taxon>Metazoa</taxon>
        <taxon>Ecdysozoa</taxon>
        <taxon>Nematoda</taxon>
        <taxon>Chromadorea</taxon>
        <taxon>Rhabditida</taxon>
        <taxon>Rhabditina</taxon>
        <taxon>Diplogasteromorpha</taxon>
        <taxon>Diplogasteroidea</taxon>
        <taxon>Neodiplogasteridae</taxon>
        <taxon>Pristionchus</taxon>
    </lineage>
</organism>
<reference evidence="1" key="1">
    <citation type="submission" date="2023-10" db="EMBL/GenBank/DDBJ databases">
        <title>Genome assembly of Pristionchus species.</title>
        <authorList>
            <person name="Yoshida K."/>
            <person name="Sommer R.J."/>
        </authorList>
    </citation>
    <scope>NUCLEOTIDE SEQUENCE</scope>
    <source>
        <strain evidence="1">RS0144</strain>
    </source>
</reference>
<dbReference type="EMBL" id="BTSX01000003">
    <property type="protein sequence ID" value="GMS90134.1"/>
    <property type="molecule type" value="Genomic_DNA"/>
</dbReference>
<name>A0AAV5T8U8_9BILA</name>
<comment type="caution">
    <text evidence="1">The sequence shown here is derived from an EMBL/GenBank/DDBJ whole genome shotgun (WGS) entry which is preliminary data.</text>
</comment>
<keyword evidence="2" id="KW-1185">Reference proteome</keyword>
<accession>A0AAV5T8U8</accession>
<evidence type="ECO:0008006" key="3">
    <source>
        <dbReference type="Google" id="ProtNLM"/>
    </source>
</evidence>
<protein>
    <recommendedName>
        <fullName evidence="3">G protein-coupled receptor</fullName>
    </recommendedName>
</protein>
<evidence type="ECO:0000313" key="1">
    <source>
        <dbReference type="EMBL" id="GMS90134.1"/>
    </source>
</evidence>
<gene>
    <name evidence="1" type="ORF">PENTCL1PPCAC_12309</name>
</gene>
<sequence length="97" mass="10756">MQNSIYAVSLFFSDKSIHTSSPQIMCNLPICHAIVSHAANVVSNALPDRKYCFTSPIRNLAWTNHGEEVICCFSCIFRNIHVSHVCRLPPGLAVVLV</sequence>
<dbReference type="Proteomes" id="UP001432027">
    <property type="component" value="Unassembled WGS sequence"/>
</dbReference>
<proteinExistence type="predicted"/>
<dbReference type="AlphaFoldDB" id="A0AAV5T8U8"/>